<protein>
    <submittedName>
        <fullName evidence="2">Uncharacterized protein</fullName>
    </submittedName>
</protein>
<comment type="caution">
    <text evidence="2">The sequence shown here is derived from an EMBL/GenBank/DDBJ whole genome shotgun (WGS) entry which is preliminary data.</text>
</comment>
<sequence length="75" mass="8036">MRTTMLVPCPYTRTVRDHAYRAIAGAAGQGQTPTPRTPRGNESRDTRVPARAKRVGPALKPAAFGPDAGNETAEF</sequence>
<feature type="compositionally biased region" description="Basic and acidic residues" evidence="1">
    <location>
        <begin position="39"/>
        <end position="48"/>
    </location>
</feature>
<evidence type="ECO:0000256" key="1">
    <source>
        <dbReference type="SAM" id="MobiDB-lite"/>
    </source>
</evidence>
<gene>
    <name evidence="2" type="ORF">CKO21_04605</name>
</gene>
<accession>A0A934UZA6</accession>
<dbReference type="AlphaFoldDB" id="A0A934UZA6"/>
<keyword evidence="3" id="KW-1185">Reference proteome</keyword>
<proteinExistence type="predicted"/>
<name>A0A934UZA6_9PROT</name>
<feature type="region of interest" description="Disordered" evidence="1">
    <location>
        <begin position="22"/>
        <end position="75"/>
    </location>
</feature>
<reference evidence="2" key="2">
    <citation type="journal article" date="2020" name="Microorganisms">
        <title>Osmotic Adaptation and Compatible Solute Biosynthesis of Phototrophic Bacteria as Revealed from Genome Analyses.</title>
        <authorList>
            <person name="Imhoff J.F."/>
            <person name="Rahn T."/>
            <person name="Kunzel S."/>
            <person name="Keller A."/>
            <person name="Neulinger S.C."/>
        </authorList>
    </citation>
    <scope>NUCLEOTIDE SEQUENCE</scope>
    <source>
        <strain evidence="2">DSM 9154</strain>
    </source>
</reference>
<evidence type="ECO:0000313" key="3">
    <source>
        <dbReference type="Proteomes" id="UP000778970"/>
    </source>
</evidence>
<dbReference type="Proteomes" id="UP000778970">
    <property type="component" value="Unassembled WGS sequence"/>
</dbReference>
<dbReference type="EMBL" id="NRRE01000017">
    <property type="protein sequence ID" value="MBK1696523.1"/>
    <property type="molecule type" value="Genomic_DNA"/>
</dbReference>
<reference evidence="2" key="1">
    <citation type="submission" date="2017-08" db="EMBL/GenBank/DDBJ databases">
        <authorList>
            <person name="Imhoff J.F."/>
            <person name="Rahn T."/>
            <person name="Kuenzel S."/>
            <person name="Neulinger S.C."/>
        </authorList>
    </citation>
    <scope>NUCLEOTIDE SEQUENCE</scope>
    <source>
        <strain evidence="2">DSM 9154</strain>
    </source>
</reference>
<evidence type="ECO:0000313" key="2">
    <source>
        <dbReference type="EMBL" id="MBK1696523.1"/>
    </source>
</evidence>
<organism evidence="2 3">
    <name type="scientific">Rhodovibrio salinarum</name>
    <dbReference type="NCBI Taxonomy" id="1087"/>
    <lineage>
        <taxon>Bacteria</taxon>
        <taxon>Pseudomonadati</taxon>
        <taxon>Pseudomonadota</taxon>
        <taxon>Alphaproteobacteria</taxon>
        <taxon>Rhodospirillales</taxon>
        <taxon>Rhodovibrionaceae</taxon>
        <taxon>Rhodovibrio</taxon>
    </lineage>
</organism>